<evidence type="ECO:0000313" key="3">
    <source>
        <dbReference type="Proteomes" id="UP000318055"/>
    </source>
</evidence>
<proteinExistence type="predicted"/>
<name>A0A518RIZ9_9SPHN</name>
<dbReference type="Pfam" id="PF09912">
    <property type="entry name" value="DUF2141"/>
    <property type="match status" value="1"/>
</dbReference>
<evidence type="ECO:0000313" key="2">
    <source>
        <dbReference type="EMBL" id="QDX27438.1"/>
    </source>
</evidence>
<evidence type="ECO:0000256" key="1">
    <source>
        <dbReference type="SAM" id="SignalP"/>
    </source>
</evidence>
<organism evidence="2 3">
    <name type="scientific">Sphingomonas suaedae</name>
    <dbReference type="NCBI Taxonomy" id="2599297"/>
    <lineage>
        <taxon>Bacteria</taxon>
        <taxon>Pseudomonadati</taxon>
        <taxon>Pseudomonadota</taxon>
        <taxon>Alphaproteobacteria</taxon>
        <taxon>Sphingomonadales</taxon>
        <taxon>Sphingomonadaceae</taxon>
        <taxon>Sphingomonas</taxon>
    </lineage>
</organism>
<protein>
    <submittedName>
        <fullName evidence="2">DUF2141 domain-containing protein</fullName>
    </submittedName>
</protein>
<keyword evidence="1" id="KW-0732">Signal</keyword>
<reference evidence="2 3" key="1">
    <citation type="submission" date="2019-07" db="EMBL/GenBank/DDBJ databases">
        <title>Sphingomonas alkalisoli sp. nov., isolated from rhizosphere soil of Suaedae salsa.</title>
        <authorList>
            <person name="Zhang H."/>
            <person name="Xu L."/>
            <person name="Zhang J.-X."/>
            <person name="Sun J.-Q."/>
        </authorList>
    </citation>
    <scope>NUCLEOTIDE SEQUENCE [LARGE SCALE GENOMIC DNA]</scope>
    <source>
        <strain evidence="2 3">XS-10</strain>
    </source>
</reference>
<dbReference type="InterPro" id="IPR018673">
    <property type="entry name" value="DUF2141"/>
</dbReference>
<gene>
    <name evidence="2" type="ORF">FPZ54_16450</name>
</gene>
<dbReference type="EMBL" id="CP042239">
    <property type="protein sequence ID" value="QDX27438.1"/>
    <property type="molecule type" value="Genomic_DNA"/>
</dbReference>
<sequence length="137" mass="14672">MRALLPAALLLLPAASPVSNLDLEVTGLRNAKGVLRICLTARPDSFPDCKDDPRAVSRTIAATSPKTRFEGLASGTYAVAIIHDANGNKKLDTMLGIPREGFGFSRNPAIGFGPPKFTSACFPLDGETQQVKMRYLL</sequence>
<feature type="signal peptide" evidence="1">
    <location>
        <begin position="1"/>
        <end position="20"/>
    </location>
</feature>
<dbReference type="OrthoDB" id="9788332at2"/>
<feature type="chain" id="PRO_5022139599" evidence="1">
    <location>
        <begin position="21"/>
        <end position="137"/>
    </location>
</feature>
<accession>A0A518RIZ9</accession>
<keyword evidence="3" id="KW-1185">Reference proteome</keyword>
<dbReference type="KEGG" id="ssua:FPZ54_16450"/>
<dbReference type="Proteomes" id="UP000318055">
    <property type="component" value="Chromosome"/>
</dbReference>
<dbReference type="AlphaFoldDB" id="A0A518RIZ9"/>